<accession>A0ABU8YGS9</accession>
<evidence type="ECO:0000313" key="7">
    <source>
        <dbReference type="Proteomes" id="UP001384579"/>
    </source>
</evidence>
<organism evidence="6 7">
    <name type="scientific">Microcoleus anatoxicus PTRS2</name>
    <dbReference type="NCBI Taxonomy" id="2705321"/>
    <lineage>
        <taxon>Bacteria</taxon>
        <taxon>Bacillati</taxon>
        <taxon>Cyanobacteriota</taxon>
        <taxon>Cyanophyceae</taxon>
        <taxon>Oscillatoriophycideae</taxon>
        <taxon>Oscillatoriales</taxon>
        <taxon>Microcoleaceae</taxon>
        <taxon>Microcoleus</taxon>
        <taxon>Microcoleus anatoxicus</taxon>
    </lineage>
</organism>
<dbReference type="InterPro" id="IPR006119">
    <property type="entry name" value="Resolv_N"/>
</dbReference>
<feature type="domain" description="Resolvase/invertase-type recombinase catalytic" evidence="5">
    <location>
        <begin position="55"/>
        <end position="125"/>
    </location>
</feature>
<feature type="non-terminal residue" evidence="6">
    <location>
        <position position="125"/>
    </location>
</feature>
<dbReference type="Proteomes" id="UP001384579">
    <property type="component" value="Unassembled WGS sequence"/>
</dbReference>
<evidence type="ECO:0000256" key="3">
    <source>
        <dbReference type="ARBA" id="ARBA00023172"/>
    </source>
</evidence>
<dbReference type="InterPro" id="IPR006118">
    <property type="entry name" value="Recombinase_CS"/>
</dbReference>
<keyword evidence="2 6" id="KW-0238">DNA-binding</keyword>
<dbReference type="EMBL" id="JBBLXS010000012">
    <property type="protein sequence ID" value="MEK0183565.1"/>
    <property type="molecule type" value="Genomic_DNA"/>
</dbReference>
<proteinExistence type="predicted"/>
<dbReference type="InterPro" id="IPR051491">
    <property type="entry name" value="Recombinase/Transposase-rel"/>
</dbReference>
<dbReference type="PROSITE" id="PS51736">
    <property type="entry name" value="RECOMBINASES_3"/>
    <property type="match status" value="1"/>
</dbReference>
<dbReference type="InterPro" id="IPR000551">
    <property type="entry name" value="MerR-type_HTH_dom"/>
</dbReference>
<dbReference type="InterPro" id="IPR036162">
    <property type="entry name" value="Resolvase-like_N_sf"/>
</dbReference>
<evidence type="ECO:0000313" key="6">
    <source>
        <dbReference type="EMBL" id="MEK0183565.1"/>
    </source>
</evidence>
<dbReference type="PANTHER" id="PTHR36172:SF1">
    <property type="entry name" value="RESOLVASE-RELATED"/>
    <property type="match status" value="1"/>
</dbReference>
<dbReference type="SUPFAM" id="SSF46955">
    <property type="entry name" value="Putative DNA-binding domain"/>
    <property type="match status" value="1"/>
</dbReference>
<evidence type="ECO:0000256" key="4">
    <source>
        <dbReference type="PROSITE-ProRule" id="PRU10137"/>
    </source>
</evidence>
<dbReference type="SUPFAM" id="SSF53041">
    <property type="entry name" value="Resolvase-like"/>
    <property type="match status" value="1"/>
</dbReference>
<keyword evidence="3" id="KW-0233">DNA recombination</keyword>
<dbReference type="Gene3D" id="3.40.50.1390">
    <property type="entry name" value="Resolvase, N-terminal catalytic domain"/>
    <property type="match status" value="1"/>
</dbReference>
<feature type="active site" description="O-(5'-phospho-DNA)-serine intermediate" evidence="4">
    <location>
        <position position="63"/>
    </location>
</feature>
<name>A0ABU8YGS9_9CYAN</name>
<dbReference type="Gene3D" id="1.10.1660.10">
    <property type="match status" value="1"/>
</dbReference>
<dbReference type="PROSITE" id="PS00397">
    <property type="entry name" value="RECOMBINASES_1"/>
    <property type="match status" value="1"/>
</dbReference>
<evidence type="ECO:0000256" key="2">
    <source>
        <dbReference type="ARBA" id="ARBA00023125"/>
    </source>
</evidence>
<protein>
    <submittedName>
        <fullName evidence="6">MerR family DNA-binding transcriptional regulator</fullName>
    </submittedName>
</protein>
<comment type="caution">
    <text evidence="6">The sequence shown here is derived from an EMBL/GenBank/DDBJ whole genome shotgun (WGS) entry which is preliminary data.</text>
</comment>
<evidence type="ECO:0000256" key="1">
    <source>
        <dbReference type="ARBA" id="ARBA00022908"/>
    </source>
</evidence>
<dbReference type="GO" id="GO:0003677">
    <property type="term" value="F:DNA binding"/>
    <property type="evidence" value="ECO:0007669"/>
    <property type="project" value="UniProtKB-KW"/>
</dbReference>
<keyword evidence="1" id="KW-0229">DNA integration</keyword>
<dbReference type="Pfam" id="PF00376">
    <property type="entry name" value="MerR"/>
    <property type="match status" value="1"/>
</dbReference>
<dbReference type="CDD" id="cd04762">
    <property type="entry name" value="HTH_MerR-trunc"/>
    <property type="match status" value="1"/>
</dbReference>
<gene>
    <name evidence="6" type="ORF">WMG39_01735</name>
</gene>
<dbReference type="InterPro" id="IPR009061">
    <property type="entry name" value="DNA-bd_dom_put_sf"/>
</dbReference>
<evidence type="ECO:0000259" key="5">
    <source>
        <dbReference type="PROSITE" id="PS51736"/>
    </source>
</evidence>
<dbReference type="Pfam" id="PF00239">
    <property type="entry name" value="Resolvase"/>
    <property type="match status" value="1"/>
</dbReference>
<dbReference type="PANTHER" id="PTHR36172">
    <property type="match status" value="1"/>
</dbReference>
<sequence length="125" mass="14127">MTKYVTPREACKILQVSDKTLRNWELADKISAIRTPSNQRRYDIDSVLGTGHDRITAIYARVSSYKQREDLDRQVSYLQSLYPQAKVFKDIGGGLNFKRKALLALLGQVMSGDISAVVVGHQDRL</sequence>
<keyword evidence="7" id="KW-1185">Reference proteome</keyword>
<reference evidence="6 7" key="1">
    <citation type="journal article" date="2020" name="Harmful Algae">
        <title>Molecular and morphological characterization of a novel dihydroanatoxin-a producing Microcoleus species (cyanobacteria) from the Russian River, California, USA.</title>
        <authorList>
            <person name="Conklin K.Y."/>
            <person name="Stancheva R."/>
            <person name="Otten T.G."/>
            <person name="Fadness R."/>
            <person name="Boyer G.L."/>
            <person name="Read B."/>
            <person name="Zhang X."/>
            <person name="Sheath R.G."/>
        </authorList>
    </citation>
    <scope>NUCLEOTIDE SEQUENCE [LARGE SCALE GENOMIC DNA]</scope>
    <source>
        <strain evidence="6 7">PTRS2</strain>
    </source>
</reference>
<dbReference type="RefSeq" id="WP_340521419.1">
    <property type="nucleotide sequence ID" value="NZ_JBBLXS010000012.1"/>
</dbReference>